<comment type="caution">
    <text evidence="11">The sequence shown here is derived from an EMBL/GenBank/DDBJ whole genome shotgun (WGS) entry which is preliminary data.</text>
</comment>
<dbReference type="Pfam" id="PF04082">
    <property type="entry name" value="Fungal_trans"/>
    <property type="match status" value="1"/>
</dbReference>
<keyword evidence="9" id="KW-0472">Membrane</keyword>
<dbReference type="GO" id="GO:0006351">
    <property type="term" value="P:DNA-templated transcription"/>
    <property type="evidence" value="ECO:0007669"/>
    <property type="project" value="InterPro"/>
</dbReference>
<dbReference type="CDD" id="cd12148">
    <property type="entry name" value="fungal_TF_MHR"/>
    <property type="match status" value="1"/>
</dbReference>
<evidence type="ECO:0000256" key="9">
    <source>
        <dbReference type="SAM" id="Phobius"/>
    </source>
</evidence>
<dbReference type="GO" id="GO:0000981">
    <property type="term" value="F:DNA-binding transcription factor activity, RNA polymerase II-specific"/>
    <property type="evidence" value="ECO:0007669"/>
    <property type="project" value="InterPro"/>
</dbReference>
<organism evidence="11 12">
    <name type="scientific">Myriangium duriaei CBS 260.36</name>
    <dbReference type="NCBI Taxonomy" id="1168546"/>
    <lineage>
        <taxon>Eukaryota</taxon>
        <taxon>Fungi</taxon>
        <taxon>Dikarya</taxon>
        <taxon>Ascomycota</taxon>
        <taxon>Pezizomycotina</taxon>
        <taxon>Dothideomycetes</taxon>
        <taxon>Dothideomycetidae</taxon>
        <taxon>Myriangiales</taxon>
        <taxon>Myriangiaceae</taxon>
        <taxon>Myriangium</taxon>
    </lineage>
</organism>
<dbReference type="SMART" id="SM00355">
    <property type="entry name" value="ZnF_C2H2"/>
    <property type="match status" value="2"/>
</dbReference>
<dbReference type="PANTHER" id="PTHR40626:SF7">
    <property type="entry name" value="TRANSCRIPTION FACTOR, PUTATIVE (AFU_ORTHOLOGUE AFUA_1G04110)-RELATED"/>
    <property type="match status" value="1"/>
</dbReference>
<name>A0A9P4JBX2_9PEZI</name>
<evidence type="ECO:0000256" key="4">
    <source>
        <dbReference type="ARBA" id="ARBA00022771"/>
    </source>
</evidence>
<evidence type="ECO:0000256" key="8">
    <source>
        <dbReference type="SAM" id="MobiDB-lite"/>
    </source>
</evidence>
<dbReference type="InterPro" id="IPR013087">
    <property type="entry name" value="Znf_C2H2_type"/>
</dbReference>
<proteinExistence type="predicted"/>
<dbReference type="PROSITE" id="PS50157">
    <property type="entry name" value="ZINC_FINGER_C2H2_2"/>
    <property type="match status" value="2"/>
</dbReference>
<dbReference type="PANTHER" id="PTHR40626">
    <property type="entry name" value="MIP31509P"/>
    <property type="match status" value="1"/>
</dbReference>
<dbReference type="GO" id="GO:0008270">
    <property type="term" value="F:zinc ion binding"/>
    <property type="evidence" value="ECO:0007669"/>
    <property type="project" value="UniProtKB-KW"/>
</dbReference>
<reference evidence="11" key="1">
    <citation type="journal article" date="2020" name="Stud. Mycol.">
        <title>101 Dothideomycetes genomes: a test case for predicting lifestyles and emergence of pathogens.</title>
        <authorList>
            <person name="Haridas S."/>
            <person name="Albert R."/>
            <person name="Binder M."/>
            <person name="Bloem J."/>
            <person name="Labutti K."/>
            <person name="Salamov A."/>
            <person name="Andreopoulos B."/>
            <person name="Baker S."/>
            <person name="Barry K."/>
            <person name="Bills G."/>
            <person name="Bluhm B."/>
            <person name="Cannon C."/>
            <person name="Castanera R."/>
            <person name="Culley D."/>
            <person name="Daum C."/>
            <person name="Ezra D."/>
            <person name="Gonzalez J."/>
            <person name="Henrissat B."/>
            <person name="Kuo A."/>
            <person name="Liang C."/>
            <person name="Lipzen A."/>
            <person name="Lutzoni F."/>
            <person name="Magnuson J."/>
            <person name="Mondo S."/>
            <person name="Nolan M."/>
            <person name="Ohm R."/>
            <person name="Pangilinan J."/>
            <person name="Park H.-J."/>
            <person name="Ramirez L."/>
            <person name="Alfaro M."/>
            <person name="Sun H."/>
            <person name="Tritt A."/>
            <person name="Yoshinaga Y."/>
            <person name="Zwiers L.-H."/>
            <person name="Turgeon B."/>
            <person name="Goodwin S."/>
            <person name="Spatafora J."/>
            <person name="Crous P."/>
            <person name="Grigoriev I."/>
        </authorList>
    </citation>
    <scope>NUCLEOTIDE SEQUENCE</scope>
    <source>
        <strain evidence="11">CBS 260.36</strain>
    </source>
</reference>
<dbReference type="GO" id="GO:0000978">
    <property type="term" value="F:RNA polymerase II cis-regulatory region sequence-specific DNA binding"/>
    <property type="evidence" value="ECO:0007669"/>
    <property type="project" value="InterPro"/>
</dbReference>
<dbReference type="GO" id="GO:0005634">
    <property type="term" value="C:nucleus"/>
    <property type="evidence" value="ECO:0007669"/>
    <property type="project" value="UniProtKB-SubCell"/>
</dbReference>
<dbReference type="InterPro" id="IPR036236">
    <property type="entry name" value="Znf_C2H2_sf"/>
</dbReference>
<dbReference type="Pfam" id="PF00096">
    <property type="entry name" value="zf-C2H2"/>
    <property type="match status" value="1"/>
</dbReference>
<evidence type="ECO:0000256" key="7">
    <source>
        <dbReference type="PROSITE-ProRule" id="PRU00042"/>
    </source>
</evidence>
<dbReference type="InterPro" id="IPR007219">
    <property type="entry name" value="XnlR_reg_dom"/>
</dbReference>
<dbReference type="EMBL" id="ML996081">
    <property type="protein sequence ID" value="KAF2157790.1"/>
    <property type="molecule type" value="Genomic_DNA"/>
</dbReference>
<evidence type="ECO:0000256" key="6">
    <source>
        <dbReference type="ARBA" id="ARBA00023242"/>
    </source>
</evidence>
<feature type="region of interest" description="Disordered" evidence="8">
    <location>
        <begin position="241"/>
        <end position="263"/>
    </location>
</feature>
<evidence type="ECO:0000259" key="10">
    <source>
        <dbReference type="PROSITE" id="PS50157"/>
    </source>
</evidence>
<accession>A0A9P4JBX2</accession>
<gene>
    <name evidence="11" type="ORF">K461DRAFT_24387</name>
</gene>
<keyword evidence="9" id="KW-0812">Transmembrane</keyword>
<feature type="transmembrane region" description="Helical" evidence="9">
    <location>
        <begin position="741"/>
        <end position="761"/>
    </location>
</feature>
<sequence>MVLRTCQHCGRKFTKTEHFKRHQRSHTKERPYECSICHKSFSRSDVLYRHTKLHEGQEPDPNAVPIDTPSAPVMVSTQHPNPRTGHDQMNTYQPTPQTVQGDLHDQIHPSLRNMSTPNLANGLGSIQSSVSAPSPGSVGQQALHRHSITSFNGYVPNMVQPDHSHHVEGVIPPANHMNSTPMVPMAAQTPQAPSHDTQSFASPYPDQFDTSANDALQFWLNQADNDIDFSNLQMPDLNGPFHHSNPGSTFATSPPSVGSSHAASISSIPEARFAKVEHVWRAKLAKSSYFQNLWNEVATSSARNIFCCDGKMARLASPSGYTDSRWGINAAIRNQLKVEFGTPSPTPNGQRGPQNFPPAEVLDIALDIYFRRIHPKSPFIHVPTFQASLTPPALLFIMCILGLSTMSTGVSKFVKKAFLDVRKRALLDLVASDTDDNSSEEHLCAFAASFLTLQLAVFSSDIDLVAQTQVLYSTLMAVSTRQGLFNAPEASYSDILPGPDQLNQRWCAWARVESVRRLIICLLSTDWWWGNNASLNPLIHPEDVQVSLPSDDDLFNARTAEDWMHLIHAGRNFEMPSVRPRGLYLKGSLDALLMQPHPIQPFTMHSLLTVIKHLLCDIQHRYFAQVEDWRGSDRLVPWKTYRLDFRGCAFVPTVVQLARAAITSQRYSELNVVVLWHNLNINLTANVGIFEMAAGKKGADKGLRALADIAEWSKTPAARRAAIHAAQTYRHLSNRKVSDTLMLNCFSSLFVAALVLGLFVFQVQQDQSSGNGPGLVPFDLMGDIDWTLVGDCGLTDPVTKPVSMYDAHQRTAVTDYINFGGPVLLNGIPTTGYMSARRVLHDFAHLMDEMGPWKPKTFSRILHIMSDVLEDTP</sequence>
<dbReference type="AlphaFoldDB" id="A0A9P4JBX2"/>
<keyword evidence="4 7" id="KW-0863">Zinc-finger</keyword>
<dbReference type="FunFam" id="3.30.160.60:FF:002343">
    <property type="entry name" value="Zinc finger protein 33A"/>
    <property type="match status" value="1"/>
</dbReference>
<feature type="transmembrane region" description="Helical" evidence="9">
    <location>
        <begin position="393"/>
        <end position="414"/>
    </location>
</feature>
<dbReference type="Proteomes" id="UP000799439">
    <property type="component" value="Unassembled WGS sequence"/>
</dbReference>
<evidence type="ECO:0000313" key="12">
    <source>
        <dbReference type="Proteomes" id="UP000799439"/>
    </source>
</evidence>
<evidence type="ECO:0000256" key="2">
    <source>
        <dbReference type="ARBA" id="ARBA00022723"/>
    </source>
</evidence>
<feature type="domain" description="C2H2-type" evidence="10">
    <location>
        <begin position="32"/>
        <end position="59"/>
    </location>
</feature>
<dbReference type="PROSITE" id="PS00028">
    <property type="entry name" value="ZINC_FINGER_C2H2_1"/>
    <property type="match status" value="2"/>
</dbReference>
<keyword evidence="12" id="KW-1185">Reference proteome</keyword>
<evidence type="ECO:0000256" key="1">
    <source>
        <dbReference type="ARBA" id="ARBA00004123"/>
    </source>
</evidence>
<keyword evidence="6" id="KW-0539">Nucleus</keyword>
<feature type="compositionally biased region" description="Polar residues" evidence="8">
    <location>
        <begin position="245"/>
        <end position="258"/>
    </location>
</feature>
<dbReference type="OrthoDB" id="10018191at2759"/>
<evidence type="ECO:0000313" key="11">
    <source>
        <dbReference type="EMBL" id="KAF2157790.1"/>
    </source>
</evidence>
<dbReference type="InterPro" id="IPR051059">
    <property type="entry name" value="VerF-like"/>
</dbReference>
<keyword evidence="5" id="KW-0862">Zinc</keyword>
<protein>
    <recommendedName>
        <fullName evidence="10">C2H2-type domain-containing protein</fullName>
    </recommendedName>
</protein>
<dbReference type="SUPFAM" id="SSF57667">
    <property type="entry name" value="beta-beta-alpha zinc fingers"/>
    <property type="match status" value="1"/>
</dbReference>
<evidence type="ECO:0000256" key="5">
    <source>
        <dbReference type="ARBA" id="ARBA00022833"/>
    </source>
</evidence>
<keyword evidence="3" id="KW-0677">Repeat</keyword>
<dbReference type="GO" id="GO:0000785">
    <property type="term" value="C:chromatin"/>
    <property type="evidence" value="ECO:0007669"/>
    <property type="project" value="TreeGrafter"/>
</dbReference>
<keyword evidence="2" id="KW-0479">Metal-binding</keyword>
<feature type="domain" description="C2H2-type" evidence="10">
    <location>
        <begin position="4"/>
        <end position="31"/>
    </location>
</feature>
<comment type="subcellular location">
    <subcellularLocation>
        <location evidence="1">Nucleus</location>
    </subcellularLocation>
</comment>
<evidence type="ECO:0000256" key="3">
    <source>
        <dbReference type="ARBA" id="ARBA00022737"/>
    </source>
</evidence>
<dbReference type="Gene3D" id="3.30.160.60">
    <property type="entry name" value="Classic Zinc Finger"/>
    <property type="match status" value="2"/>
</dbReference>
<keyword evidence="9" id="KW-1133">Transmembrane helix</keyword>